<feature type="region of interest" description="Disordered" evidence="4">
    <location>
        <begin position="314"/>
        <end position="360"/>
    </location>
</feature>
<feature type="compositionally biased region" description="Basic and acidic residues" evidence="4">
    <location>
        <begin position="324"/>
        <end position="352"/>
    </location>
</feature>
<feature type="compositionally biased region" description="Basic residues" evidence="4">
    <location>
        <begin position="314"/>
        <end position="323"/>
    </location>
</feature>
<evidence type="ECO:0000259" key="5">
    <source>
        <dbReference type="PROSITE" id="PS50255"/>
    </source>
</evidence>
<evidence type="ECO:0000256" key="2">
    <source>
        <dbReference type="ARBA" id="ARBA00022723"/>
    </source>
</evidence>
<dbReference type="InterPro" id="IPR001199">
    <property type="entry name" value="Cyt_B5-like_heme/steroid-bd"/>
</dbReference>
<accession>A0A4C1XTW1</accession>
<dbReference type="InterPro" id="IPR036400">
    <property type="entry name" value="Cyt_B5-like_heme/steroid_sf"/>
</dbReference>
<dbReference type="OrthoDB" id="2204368at2759"/>
<keyword evidence="3" id="KW-0408">Iron</keyword>
<dbReference type="PROSITE" id="PS50255">
    <property type="entry name" value="CYTOCHROME_B5_2"/>
    <property type="match status" value="1"/>
</dbReference>
<evidence type="ECO:0000313" key="6">
    <source>
        <dbReference type="EMBL" id="GBP65627.1"/>
    </source>
</evidence>
<reference evidence="6 7" key="1">
    <citation type="journal article" date="2019" name="Commun. Biol.">
        <title>The bagworm genome reveals a unique fibroin gene that provides high tensile strength.</title>
        <authorList>
            <person name="Kono N."/>
            <person name="Nakamura H."/>
            <person name="Ohtoshi R."/>
            <person name="Tomita M."/>
            <person name="Numata K."/>
            <person name="Arakawa K."/>
        </authorList>
    </citation>
    <scope>NUCLEOTIDE SEQUENCE [LARGE SCALE GENOMIC DNA]</scope>
</reference>
<dbReference type="Proteomes" id="UP000299102">
    <property type="component" value="Unassembled WGS sequence"/>
</dbReference>
<protein>
    <submittedName>
        <fullName evidence="6">Cytochrome b5-like protein</fullName>
    </submittedName>
</protein>
<keyword evidence="7" id="KW-1185">Reference proteome</keyword>
<dbReference type="EMBL" id="BGZK01000934">
    <property type="protein sequence ID" value="GBP65627.1"/>
    <property type="molecule type" value="Genomic_DNA"/>
</dbReference>
<gene>
    <name evidence="6" type="ORF">EVAR_47232_1</name>
</gene>
<dbReference type="Gene3D" id="3.10.120.10">
    <property type="entry name" value="Cytochrome b5-like heme/steroid binding domain"/>
    <property type="match status" value="1"/>
</dbReference>
<dbReference type="PROSITE" id="PS00191">
    <property type="entry name" value="CYTOCHROME_B5_1"/>
    <property type="match status" value="1"/>
</dbReference>
<keyword evidence="1" id="KW-0349">Heme</keyword>
<dbReference type="InterPro" id="IPR018506">
    <property type="entry name" value="Cyt_B5_heme-BS"/>
</dbReference>
<evidence type="ECO:0000256" key="4">
    <source>
        <dbReference type="SAM" id="MobiDB-lite"/>
    </source>
</evidence>
<sequence length="360" mass="41213">MSSHRRYRGSQTSIRVLWSDVRSMPDALYSAAPVVISACSASVARRTPLGDNMSNGQNFRVVFRDDKYDIRRFLRDHPGGVRTLERFKDRSVLEAMERFEHTASAYHMLKDFKIDNGNSELADDDNLVGGVSANGRILTKGESGRNEEEIRFLEELEPDSVTDVVQDVRNKIEDSAKELQRRHRSTSFKHRDHRVIFSYHHDHYDRGHHQPCTDGRAGSSRTNRLSGHSTTQKKAKEELLRAQIQFVALRLAALETKETGSKEDYNIVVQDQEAQKIVGNWVDAHMKVLAITDAPHQGNESMEKKIAKYRRARARHQNRHITRSLHDLDPSRVRNRTEETDRNPGSSTHDENLTCTAFST</sequence>
<dbReference type="AlphaFoldDB" id="A0A4C1XTW1"/>
<dbReference type="GO" id="GO:0020037">
    <property type="term" value="F:heme binding"/>
    <property type="evidence" value="ECO:0007669"/>
    <property type="project" value="InterPro"/>
</dbReference>
<keyword evidence="2" id="KW-0479">Metal-binding</keyword>
<evidence type="ECO:0000256" key="1">
    <source>
        <dbReference type="ARBA" id="ARBA00022617"/>
    </source>
</evidence>
<organism evidence="6 7">
    <name type="scientific">Eumeta variegata</name>
    <name type="common">Bagworm moth</name>
    <name type="synonym">Eumeta japonica</name>
    <dbReference type="NCBI Taxonomy" id="151549"/>
    <lineage>
        <taxon>Eukaryota</taxon>
        <taxon>Metazoa</taxon>
        <taxon>Ecdysozoa</taxon>
        <taxon>Arthropoda</taxon>
        <taxon>Hexapoda</taxon>
        <taxon>Insecta</taxon>
        <taxon>Pterygota</taxon>
        <taxon>Neoptera</taxon>
        <taxon>Endopterygota</taxon>
        <taxon>Lepidoptera</taxon>
        <taxon>Glossata</taxon>
        <taxon>Ditrysia</taxon>
        <taxon>Tineoidea</taxon>
        <taxon>Psychidae</taxon>
        <taxon>Oiketicinae</taxon>
        <taxon>Eumeta</taxon>
    </lineage>
</organism>
<comment type="caution">
    <text evidence="6">The sequence shown here is derived from an EMBL/GenBank/DDBJ whole genome shotgun (WGS) entry which is preliminary data.</text>
</comment>
<dbReference type="SUPFAM" id="SSF55856">
    <property type="entry name" value="Cytochrome b5-like heme/steroid binding domain"/>
    <property type="match status" value="1"/>
</dbReference>
<evidence type="ECO:0000313" key="7">
    <source>
        <dbReference type="Proteomes" id="UP000299102"/>
    </source>
</evidence>
<proteinExistence type="predicted"/>
<dbReference type="GO" id="GO:0046872">
    <property type="term" value="F:metal ion binding"/>
    <property type="evidence" value="ECO:0007669"/>
    <property type="project" value="UniProtKB-KW"/>
</dbReference>
<feature type="domain" description="Cytochrome b5 heme-binding" evidence="5">
    <location>
        <begin position="41"/>
        <end position="118"/>
    </location>
</feature>
<feature type="compositionally biased region" description="Polar residues" evidence="4">
    <location>
        <begin position="219"/>
        <end position="231"/>
    </location>
</feature>
<feature type="region of interest" description="Disordered" evidence="4">
    <location>
        <begin position="206"/>
        <end position="231"/>
    </location>
</feature>
<name>A0A4C1XTW1_EUMVA</name>
<evidence type="ECO:0000256" key="3">
    <source>
        <dbReference type="ARBA" id="ARBA00023004"/>
    </source>
</evidence>